<feature type="compositionally biased region" description="Low complexity" evidence="2">
    <location>
        <begin position="50"/>
        <end position="79"/>
    </location>
</feature>
<feature type="coiled-coil region" evidence="1">
    <location>
        <begin position="171"/>
        <end position="198"/>
    </location>
</feature>
<dbReference type="GO" id="GO:0015562">
    <property type="term" value="F:efflux transmembrane transporter activity"/>
    <property type="evidence" value="ECO:0007669"/>
    <property type="project" value="TreeGrafter"/>
</dbReference>
<evidence type="ECO:0000256" key="3">
    <source>
        <dbReference type="SAM" id="Phobius"/>
    </source>
</evidence>
<keyword evidence="3" id="KW-0472">Membrane</keyword>
<dbReference type="PANTHER" id="PTHR30469">
    <property type="entry name" value="MULTIDRUG RESISTANCE PROTEIN MDTA"/>
    <property type="match status" value="1"/>
</dbReference>
<keyword evidence="1" id="KW-0175">Coiled coil</keyword>
<protein>
    <submittedName>
        <fullName evidence="5">Cation efflux system protein CzcB</fullName>
    </submittedName>
</protein>
<reference evidence="5 6" key="1">
    <citation type="journal article" date="2016" name="BMC Genomics">
        <title>Genomic analysis of the nitrate-respiring Sphingopyxis granuli (formerly Sphingomonas macrogoltabida) strain TFA.</title>
        <authorList>
            <person name="Garcia-Romero I."/>
            <person name="Perez-Pulido A.J."/>
            <person name="Gonzalez-Flores Y.E."/>
            <person name="Reyes-Ramirez F."/>
            <person name="Santero E."/>
            <person name="Floriano B."/>
        </authorList>
    </citation>
    <scope>NUCLEOTIDE SEQUENCE [LARGE SCALE GENOMIC DNA]</scope>
    <source>
        <strain evidence="5 6">TFA</strain>
    </source>
</reference>
<evidence type="ECO:0000256" key="2">
    <source>
        <dbReference type="SAM" id="MobiDB-lite"/>
    </source>
</evidence>
<organism evidence="5 6">
    <name type="scientific">Sphingopyxis granuli</name>
    <dbReference type="NCBI Taxonomy" id="267128"/>
    <lineage>
        <taxon>Bacteria</taxon>
        <taxon>Pseudomonadati</taxon>
        <taxon>Pseudomonadota</taxon>
        <taxon>Alphaproteobacteria</taxon>
        <taxon>Sphingomonadales</taxon>
        <taxon>Sphingomonadaceae</taxon>
        <taxon>Sphingopyxis</taxon>
    </lineage>
</organism>
<gene>
    <name evidence="5" type="primary">czcB3</name>
    <name evidence="5" type="ORF">SGRAN_2915</name>
</gene>
<dbReference type="Gene3D" id="2.40.50.100">
    <property type="match status" value="1"/>
</dbReference>
<evidence type="ECO:0000313" key="6">
    <source>
        <dbReference type="Proteomes" id="UP000058599"/>
    </source>
</evidence>
<dbReference type="Gene3D" id="2.40.30.170">
    <property type="match status" value="1"/>
</dbReference>
<dbReference type="GO" id="GO:1990281">
    <property type="term" value="C:efflux pump complex"/>
    <property type="evidence" value="ECO:0007669"/>
    <property type="project" value="TreeGrafter"/>
</dbReference>
<feature type="region of interest" description="Disordered" evidence="2">
    <location>
        <begin position="50"/>
        <end position="87"/>
    </location>
</feature>
<keyword evidence="3" id="KW-1133">Transmembrane helix</keyword>
<keyword evidence="3" id="KW-0812">Transmembrane</keyword>
<dbReference type="Gene3D" id="1.10.287.470">
    <property type="entry name" value="Helix hairpin bin"/>
    <property type="match status" value="1"/>
</dbReference>
<dbReference type="KEGG" id="sgi:SGRAN_2915"/>
<evidence type="ECO:0000313" key="5">
    <source>
        <dbReference type="EMBL" id="AMG75263.1"/>
    </source>
</evidence>
<evidence type="ECO:0000256" key="1">
    <source>
        <dbReference type="SAM" id="Coils"/>
    </source>
</evidence>
<feature type="transmembrane region" description="Helical" evidence="3">
    <location>
        <begin position="24"/>
        <end position="42"/>
    </location>
</feature>
<dbReference type="Pfam" id="PF25954">
    <property type="entry name" value="Beta-barrel_RND_2"/>
    <property type="match status" value="1"/>
</dbReference>
<evidence type="ECO:0000259" key="4">
    <source>
        <dbReference type="Pfam" id="PF25954"/>
    </source>
</evidence>
<feature type="domain" description="CusB-like beta-barrel" evidence="4">
    <location>
        <begin position="256"/>
        <end position="328"/>
    </location>
</feature>
<accession>A0AA86L480</accession>
<dbReference type="EMBL" id="CP012199">
    <property type="protein sequence ID" value="AMG75263.1"/>
    <property type="molecule type" value="Genomic_DNA"/>
</dbReference>
<sequence length="334" mass="35164">MADADAECRDYWGDRGRVTDRKRIFVASAAVLAVAGGLYLALADSSADSRPAAQPAAQPAMPAVQPLAAAPPADAVAPPGLDSSRPNDCLIEPSRVVRVNSGVEGVIEAIYVDRGDNVGKGQVVARLRADVDRASAAAAEARAANAHAVRAADARAGYLASVSRRSDEIRTHLARDKVEEAKANADAAAEERRAAAQDQRVAQLEYVRTQRVLTEKTVRSPVNGVVVERAMAPGEYRGPSTSHILTIAQINPLNVEVFAPIAQLGAVHVGDMVTVFPEDPVGGSYQAQVKVIDRVFDAASGTFGMRLELPNPGNKLPAGLRCRLEIGGKASPRT</sequence>
<proteinExistence type="predicted"/>
<dbReference type="InterPro" id="IPR058792">
    <property type="entry name" value="Beta-barrel_RND_2"/>
</dbReference>
<keyword evidence="6" id="KW-1185">Reference proteome</keyword>
<name>A0AA86L480_9SPHN</name>
<dbReference type="SUPFAM" id="SSF111369">
    <property type="entry name" value="HlyD-like secretion proteins"/>
    <property type="match status" value="1"/>
</dbReference>
<dbReference type="PANTHER" id="PTHR30469:SF15">
    <property type="entry name" value="HLYD FAMILY OF SECRETION PROTEINS"/>
    <property type="match status" value="1"/>
</dbReference>
<dbReference type="Proteomes" id="UP000058599">
    <property type="component" value="Chromosome"/>
</dbReference>
<dbReference type="AlphaFoldDB" id="A0AA86L480"/>